<reference evidence="3 4" key="1">
    <citation type="submission" date="2021-07" db="EMBL/GenBank/DDBJ databases">
        <title>The Aristolochia fimbriata genome: insights into angiosperm evolution, floral development and chemical biosynthesis.</title>
        <authorList>
            <person name="Jiao Y."/>
        </authorList>
    </citation>
    <scope>NUCLEOTIDE SEQUENCE [LARGE SCALE GENOMIC DNA]</scope>
    <source>
        <strain evidence="3">IBCAS-2021</strain>
        <tissue evidence="3">Leaf</tissue>
    </source>
</reference>
<evidence type="ECO:0000313" key="4">
    <source>
        <dbReference type="Proteomes" id="UP000825729"/>
    </source>
</evidence>
<protein>
    <submittedName>
        <fullName evidence="3">Uncharacterized protein</fullName>
    </submittedName>
</protein>
<feature type="compositionally biased region" description="Basic and acidic residues" evidence="1">
    <location>
        <begin position="176"/>
        <end position="196"/>
    </location>
</feature>
<dbReference type="PANTHER" id="PTHR34663">
    <property type="entry name" value="OS06G0637400 PROTEIN"/>
    <property type="match status" value="1"/>
</dbReference>
<feature type="signal peptide" evidence="2">
    <location>
        <begin position="1"/>
        <end position="31"/>
    </location>
</feature>
<dbReference type="AlphaFoldDB" id="A0AAV7DXY4"/>
<dbReference type="InterPro" id="IPR044700">
    <property type="entry name" value="PIP2/PIPL1"/>
</dbReference>
<comment type="caution">
    <text evidence="3">The sequence shown here is derived from an EMBL/GenBank/DDBJ whole genome shotgun (WGS) entry which is preliminary data.</text>
</comment>
<keyword evidence="4" id="KW-1185">Reference proteome</keyword>
<name>A0AAV7DXY4_ARIFI</name>
<dbReference type="PANTHER" id="PTHR34663:SF9">
    <property type="entry name" value="OS06G0637400 PROTEIN"/>
    <property type="match status" value="1"/>
</dbReference>
<gene>
    <name evidence="3" type="ORF">H6P81_020537</name>
</gene>
<organism evidence="3 4">
    <name type="scientific">Aristolochia fimbriata</name>
    <name type="common">White veined hardy Dutchman's pipe vine</name>
    <dbReference type="NCBI Taxonomy" id="158543"/>
    <lineage>
        <taxon>Eukaryota</taxon>
        <taxon>Viridiplantae</taxon>
        <taxon>Streptophyta</taxon>
        <taxon>Embryophyta</taxon>
        <taxon>Tracheophyta</taxon>
        <taxon>Spermatophyta</taxon>
        <taxon>Magnoliopsida</taxon>
        <taxon>Magnoliidae</taxon>
        <taxon>Piperales</taxon>
        <taxon>Aristolochiaceae</taxon>
        <taxon>Aristolochia</taxon>
    </lineage>
</organism>
<evidence type="ECO:0000313" key="3">
    <source>
        <dbReference type="EMBL" id="KAG9440372.1"/>
    </source>
</evidence>
<proteinExistence type="predicted"/>
<evidence type="ECO:0000256" key="2">
    <source>
        <dbReference type="SAM" id="SignalP"/>
    </source>
</evidence>
<feature type="region of interest" description="Disordered" evidence="1">
    <location>
        <begin position="55"/>
        <end position="196"/>
    </location>
</feature>
<dbReference type="Proteomes" id="UP000825729">
    <property type="component" value="Unassembled WGS sequence"/>
</dbReference>
<sequence>MGRGSRGIPNIFLLFALVLLLVGTDHFSAEARPLKPFLEEIMAFAGGLPFGAVEGSSGHIRDTGNGNAGDPDKGPEGLKVNPPSGELADLLGVKQAGPSPGAGHAVINSEGRKFAGHVHGLGGIKDSGASPGRIGNPPGSDESEGRKFAAAHVFGAMKDSGPSPGVGHAYVNSEGRAGEPKEESERSHAEADGVRH</sequence>
<dbReference type="EMBL" id="JAINDJ010000008">
    <property type="protein sequence ID" value="KAG9440372.1"/>
    <property type="molecule type" value="Genomic_DNA"/>
</dbReference>
<keyword evidence="2" id="KW-0732">Signal</keyword>
<dbReference type="GO" id="GO:0050793">
    <property type="term" value="P:regulation of developmental process"/>
    <property type="evidence" value="ECO:0007669"/>
    <property type="project" value="InterPro"/>
</dbReference>
<feature type="chain" id="PRO_5043709123" evidence="2">
    <location>
        <begin position="32"/>
        <end position="196"/>
    </location>
</feature>
<evidence type="ECO:0000256" key="1">
    <source>
        <dbReference type="SAM" id="MobiDB-lite"/>
    </source>
</evidence>
<dbReference type="GO" id="GO:0045087">
    <property type="term" value="P:innate immune response"/>
    <property type="evidence" value="ECO:0007669"/>
    <property type="project" value="InterPro"/>
</dbReference>
<accession>A0AAV7DXY4</accession>